<dbReference type="InterPro" id="IPR001709">
    <property type="entry name" value="Flavoprot_Pyr_Nucl_cyt_Rdtase"/>
</dbReference>
<comment type="caution">
    <text evidence="17">The sequence shown here is derived from an EMBL/GenBank/DDBJ whole genome shotgun (WGS) entry which is preliminary data.</text>
</comment>
<evidence type="ECO:0000256" key="15">
    <source>
        <dbReference type="RuleBase" id="RU361226"/>
    </source>
</evidence>
<dbReference type="GO" id="GO:0005741">
    <property type="term" value="C:mitochondrial outer membrane"/>
    <property type="evidence" value="ECO:0007669"/>
    <property type="project" value="UniProtKB-SubCell"/>
</dbReference>
<dbReference type="eggNOG" id="KOG0534">
    <property type="taxonomic scope" value="Eukaryota"/>
</dbReference>
<evidence type="ECO:0000256" key="3">
    <source>
        <dbReference type="ARBA" id="ARBA00006105"/>
    </source>
</evidence>
<evidence type="ECO:0000256" key="9">
    <source>
        <dbReference type="ARBA" id="ARBA00023002"/>
    </source>
</evidence>
<dbReference type="InterPro" id="IPR008333">
    <property type="entry name" value="Cbr1-like_FAD-bd_dom"/>
</dbReference>
<dbReference type="Pfam" id="PF00175">
    <property type="entry name" value="NAD_binding_1"/>
    <property type="match status" value="1"/>
</dbReference>
<dbReference type="GO" id="GO:0090524">
    <property type="term" value="F:cytochrome-b5 reductase activity, acting on NADH"/>
    <property type="evidence" value="ECO:0007669"/>
    <property type="project" value="UniProtKB-EC"/>
</dbReference>
<proteinExistence type="inferred from homology"/>
<dbReference type="PRINTS" id="PR00371">
    <property type="entry name" value="FPNCR"/>
</dbReference>
<dbReference type="SUPFAM" id="SSF63380">
    <property type="entry name" value="Riboflavin synthase domain-like"/>
    <property type="match status" value="1"/>
</dbReference>
<dbReference type="FunFam" id="2.40.30.10:FF:000032">
    <property type="entry name" value="NADH-cytochrome b5 reductase"/>
    <property type="match status" value="1"/>
</dbReference>
<dbReference type="AlphaFoldDB" id="R4XEX8"/>
<dbReference type="GO" id="GO:0006696">
    <property type="term" value="P:ergosterol biosynthetic process"/>
    <property type="evidence" value="ECO:0007669"/>
    <property type="project" value="TreeGrafter"/>
</dbReference>
<evidence type="ECO:0000256" key="1">
    <source>
        <dbReference type="ARBA" id="ARBA00001974"/>
    </source>
</evidence>
<evidence type="ECO:0000256" key="4">
    <source>
        <dbReference type="ARBA" id="ARBA00022630"/>
    </source>
</evidence>
<evidence type="ECO:0000256" key="5">
    <source>
        <dbReference type="ARBA" id="ARBA00022692"/>
    </source>
</evidence>
<dbReference type="InterPro" id="IPR017927">
    <property type="entry name" value="FAD-bd_FR_type"/>
</dbReference>
<keyword evidence="4 14" id="KW-0285">Flavoprotein</keyword>
<evidence type="ECO:0000256" key="10">
    <source>
        <dbReference type="ARBA" id="ARBA00023027"/>
    </source>
</evidence>
<reference evidence="17 18" key="1">
    <citation type="journal article" date="2013" name="MBio">
        <title>Genome sequencing of the plant pathogen Taphrina deformans, the causal agent of peach leaf curl.</title>
        <authorList>
            <person name="Cisse O.H."/>
            <person name="Almeida J.M.G.C.F."/>
            <person name="Fonseca A."/>
            <person name="Kumar A.A."/>
            <person name="Salojaervi J."/>
            <person name="Overmyer K."/>
            <person name="Hauser P.M."/>
            <person name="Pagni M."/>
        </authorList>
    </citation>
    <scope>NUCLEOTIDE SEQUENCE [LARGE SCALE GENOMIC DNA]</scope>
    <source>
        <strain evidence="18">PYCC 5710 / ATCC 11124 / CBS 356.35 / IMI 108563 / JCM 9778 / NBRC 8474</strain>
    </source>
</reference>
<keyword evidence="5" id="KW-0812">Transmembrane</keyword>
<dbReference type="InterPro" id="IPR001433">
    <property type="entry name" value="OxRdtase_FAD/NAD-bd"/>
</dbReference>
<dbReference type="CDD" id="cd06183">
    <property type="entry name" value="cyt_b5_reduct_like"/>
    <property type="match status" value="1"/>
</dbReference>
<dbReference type="InterPro" id="IPR017938">
    <property type="entry name" value="Riboflavin_synthase-like_b-brl"/>
</dbReference>
<dbReference type="PRINTS" id="PR00406">
    <property type="entry name" value="CYTB5RDTASE"/>
</dbReference>
<evidence type="ECO:0000256" key="11">
    <source>
        <dbReference type="ARBA" id="ARBA00023128"/>
    </source>
</evidence>
<dbReference type="EC" id="1.6.2.2" evidence="15"/>
<dbReference type="PROSITE" id="PS51384">
    <property type="entry name" value="FAD_FR"/>
    <property type="match status" value="1"/>
</dbReference>
<evidence type="ECO:0000256" key="2">
    <source>
        <dbReference type="ARBA" id="ARBA00004572"/>
    </source>
</evidence>
<feature type="binding site" evidence="14">
    <location>
        <position position="138"/>
    </location>
    <ligand>
        <name>FAD</name>
        <dbReference type="ChEBI" id="CHEBI:57692"/>
    </ligand>
</feature>
<gene>
    <name evidence="17" type="ORF">TAPDE_004585</name>
</gene>
<comment type="subcellular location">
    <subcellularLocation>
        <location evidence="2">Mitochondrion outer membrane</location>
        <topology evidence="2">Single-pass membrane protein</topology>
    </subcellularLocation>
</comment>
<keyword evidence="8" id="KW-1133">Transmembrane helix</keyword>
<keyword evidence="11" id="KW-0496">Mitochondrion</keyword>
<evidence type="ECO:0000256" key="7">
    <source>
        <dbReference type="ARBA" id="ARBA00022827"/>
    </source>
</evidence>
<dbReference type="FunFam" id="3.40.50.80:FF:000009">
    <property type="entry name" value="NADH-cytochrome b5 reductase"/>
    <property type="match status" value="1"/>
</dbReference>
<feature type="binding site" evidence="14">
    <location>
        <position position="147"/>
    </location>
    <ligand>
        <name>FAD</name>
        <dbReference type="ChEBI" id="CHEBI:57692"/>
    </ligand>
</feature>
<evidence type="ECO:0000256" key="13">
    <source>
        <dbReference type="ARBA" id="ARBA00047682"/>
    </source>
</evidence>
<accession>R4XEX8</accession>
<evidence type="ECO:0000259" key="16">
    <source>
        <dbReference type="PROSITE" id="PS51384"/>
    </source>
</evidence>
<dbReference type="EMBL" id="CAHR02000209">
    <property type="protein sequence ID" value="CCG84183.1"/>
    <property type="molecule type" value="Genomic_DNA"/>
</dbReference>
<dbReference type="Proteomes" id="UP000013776">
    <property type="component" value="Unassembled WGS sequence"/>
</dbReference>
<keyword evidence="18" id="KW-1185">Reference proteome</keyword>
<dbReference type="InterPro" id="IPR001834">
    <property type="entry name" value="CBR-like"/>
</dbReference>
<feature type="binding site" evidence="14">
    <location>
        <position position="140"/>
    </location>
    <ligand>
        <name>FAD</name>
        <dbReference type="ChEBI" id="CHEBI:57692"/>
    </ligand>
</feature>
<evidence type="ECO:0000256" key="6">
    <source>
        <dbReference type="ARBA" id="ARBA00022787"/>
    </source>
</evidence>
<comment type="catalytic activity">
    <reaction evidence="13 15">
        <text>2 Fe(III)-[cytochrome b5] + NADH = 2 Fe(II)-[cytochrome b5] + NAD(+) + H(+)</text>
        <dbReference type="Rhea" id="RHEA:46680"/>
        <dbReference type="Rhea" id="RHEA-COMP:10438"/>
        <dbReference type="Rhea" id="RHEA-COMP:10439"/>
        <dbReference type="ChEBI" id="CHEBI:15378"/>
        <dbReference type="ChEBI" id="CHEBI:29033"/>
        <dbReference type="ChEBI" id="CHEBI:29034"/>
        <dbReference type="ChEBI" id="CHEBI:57540"/>
        <dbReference type="ChEBI" id="CHEBI:57945"/>
        <dbReference type="EC" id="1.6.2.2"/>
    </reaction>
</comment>
<keyword evidence="9 15" id="KW-0560">Oxidoreductase</keyword>
<keyword evidence="7 14" id="KW-0274">FAD</keyword>
<comment type="similarity">
    <text evidence="3 15">Belongs to the flavoprotein pyridine nucleotide cytochrome reductase family.</text>
</comment>
<dbReference type="PANTHER" id="PTHR19370">
    <property type="entry name" value="NADH-CYTOCHROME B5 REDUCTASE"/>
    <property type="match status" value="1"/>
</dbReference>
<name>R4XEX8_TAPDE</name>
<comment type="cofactor">
    <cofactor evidence="1 14 15">
        <name>FAD</name>
        <dbReference type="ChEBI" id="CHEBI:57692"/>
    </cofactor>
</comment>
<dbReference type="STRING" id="1097556.R4XEX8"/>
<feature type="binding site" evidence="14">
    <location>
        <position position="189"/>
    </location>
    <ligand>
        <name>FAD</name>
        <dbReference type="ChEBI" id="CHEBI:57692"/>
    </ligand>
</feature>
<dbReference type="PANTHER" id="PTHR19370:SF171">
    <property type="entry name" value="NADH-CYTOCHROME B5 REDUCTASE 2"/>
    <property type="match status" value="1"/>
</dbReference>
<dbReference type="Gene3D" id="3.40.50.80">
    <property type="entry name" value="Nucleotide-binding domain of ferredoxin-NADP reductase (FNR) module"/>
    <property type="match status" value="1"/>
</dbReference>
<dbReference type="SUPFAM" id="SSF52343">
    <property type="entry name" value="Ferredoxin reductase-like, C-terminal NADP-linked domain"/>
    <property type="match status" value="1"/>
</dbReference>
<feature type="binding site" evidence="14">
    <location>
        <position position="122"/>
    </location>
    <ligand>
        <name>FAD</name>
        <dbReference type="ChEBI" id="CHEBI:57692"/>
    </ligand>
</feature>
<dbReference type="InterPro" id="IPR039261">
    <property type="entry name" value="FNR_nucleotide-bd"/>
</dbReference>
<dbReference type="VEuPathDB" id="FungiDB:TAPDE_004585"/>
<dbReference type="OrthoDB" id="432685at2759"/>
<feature type="binding site" evidence="14">
    <location>
        <position position="148"/>
    </location>
    <ligand>
        <name>FAD</name>
        <dbReference type="ChEBI" id="CHEBI:57692"/>
    </ligand>
</feature>
<organism evidence="17 18">
    <name type="scientific">Taphrina deformans (strain PYCC 5710 / ATCC 11124 / CBS 356.35 / IMI 108563 / JCM 9778 / NBRC 8474)</name>
    <name type="common">Peach leaf curl fungus</name>
    <name type="synonym">Lalaria deformans</name>
    <dbReference type="NCBI Taxonomy" id="1097556"/>
    <lineage>
        <taxon>Eukaryota</taxon>
        <taxon>Fungi</taxon>
        <taxon>Dikarya</taxon>
        <taxon>Ascomycota</taxon>
        <taxon>Taphrinomycotina</taxon>
        <taxon>Taphrinomycetes</taxon>
        <taxon>Taphrinales</taxon>
        <taxon>Taphrinaceae</taxon>
        <taxon>Taphrina</taxon>
    </lineage>
</organism>
<keyword evidence="10 15" id="KW-0520">NAD</keyword>
<evidence type="ECO:0000256" key="12">
    <source>
        <dbReference type="ARBA" id="ARBA00023136"/>
    </source>
</evidence>
<feature type="binding site" evidence="14">
    <location>
        <position position="121"/>
    </location>
    <ligand>
        <name>FAD</name>
        <dbReference type="ChEBI" id="CHEBI:57692"/>
    </ligand>
</feature>
<keyword evidence="12" id="KW-0472">Membrane</keyword>
<evidence type="ECO:0000256" key="14">
    <source>
        <dbReference type="PIRSR" id="PIRSR601834-1"/>
    </source>
</evidence>
<feature type="binding site" evidence="14">
    <location>
        <position position="123"/>
    </location>
    <ligand>
        <name>FAD</name>
        <dbReference type="ChEBI" id="CHEBI:57692"/>
    </ligand>
</feature>
<dbReference type="Pfam" id="PF00970">
    <property type="entry name" value="FAD_binding_6"/>
    <property type="match status" value="1"/>
</dbReference>
<protein>
    <recommendedName>
        <fullName evidence="15">NADH-cytochrome b5 reductase</fullName>
        <ecNumber evidence="15">1.6.2.2</ecNumber>
    </recommendedName>
</protein>
<dbReference type="Gene3D" id="2.40.30.10">
    <property type="entry name" value="Translation factors"/>
    <property type="match status" value="1"/>
</dbReference>
<sequence length="318" mass="35267">MFRSSFRAAKDASRSFSTAANSRPTTSYALGAGLLGAAAFAYVSYNTKSAEWMKGSKDAPKTLTDPNEWVSLALMSTEQVNHNTKRLKFALPSEDHVIGLNIASSLLTKYKGPTDEKPTIRPYTPVSQEDAKGYVEFLVKKYPNGPMSTHLCEMEKNQRLDFKGPILKYKYEPNMHSTIGLVAAGTGITPMYQLIRAVMKNPEDKTKIVLVTANISEEDILLKREFEKLEQEHPLQFRAFYVLENAPSDWPGQGGRISKDLLKTVLPGPEDKNFKAFVCGPPGFYAAVSGTKKSPKDQGELGGFLSELGYAKEQVYKF</sequence>
<evidence type="ECO:0000313" key="18">
    <source>
        <dbReference type="Proteomes" id="UP000013776"/>
    </source>
</evidence>
<keyword evidence="6" id="KW-1000">Mitochondrion outer membrane</keyword>
<evidence type="ECO:0000256" key="8">
    <source>
        <dbReference type="ARBA" id="ARBA00022989"/>
    </source>
</evidence>
<feature type="domain" description="FAD-binding FR-type" evidence="16">
    <location>
        <begin position="67"/>
        <end position="172"/>
    </location>
</feature>
<evidence type="ECO:0000313" key="17">
    <source>
        <dbReference type="EMBL" id="CCG84183.1"/>
    </source>
</evidence>